<comment type="caution">
    <text evidence="2">The sequence shown here is derived from an EMBL/GenBank/DDBJ whole genome shotgun (WGS) entry which is preliminary data.</text>
</comment>
<dbReference type="EMBL" id="JASCZI010090688">
    <property type="protein sequence ID" value="MED6144996.1"/>
    <property type="molecule type" value="Genomic_DNA"/>
</dbReference>
<name>A0ABU6T8D7_9FABA</name>
<reference evidence="2 3" key="1">
    <citation type="journal article" date="2023" name="Plants (Basel)">
        <title>Bridging the Gap: Combining Genomics and Transcriptomics Approaches to Understand Stylosanthes scabra, an Orphan Legume from the Brazilian Caatinga.</title>
        <authorList>
            <person name="Ferreira-Neto J.R.C."/>
            <person name="da Silva M.D."/>
            <person name="Binneck E."/>
            <person name="de Melo N.F."/>
            <person name="da Silva R.H."/>
            <person name="de Melo A.L.T.M."/>
            <person name="Pandolfi V."/>
            <person name="Bustamante F.O."/>
            <person name="Brasileiro-Vidal A.C."/>
            <person name="Benko-Iseppon A.M."/>
        </authorList>
    </citation>
    <scope>NUCLEOTIDE SEQUENCE [LARGE SCALE GENOMIC DNA]</scope>
    <source>
        <tissue evidence="2">Leaves</tissue>
    </source>
</reference>
<organism evidence="2 3">
    <name type="scientific">Stylosanthes scabra</name>
    <dbReference type="NCBI Taxonomy" id="79078"/>
    <lineage>
        <taxon>Eukaryota</taxon>
        <taxon>Viridiplantae</taxon>
        <taxon>Streptophyta</taxon>
        <taxon>Embryophyta</taxon>
        <taxon>Tracheophyta</taxon>
        <taxon>Spermatophyta</taxon>
        <taxon>Magnoliopsida</taxon>
        <taxon>eudicotyledons</taxon>
        <taxon>Gunneridae</taxon>
        <taxon>Pentapetalae</taxon>
        <taxon>rosids</taxon>
        <taxon>fabids</taxon>
        <taxon>Fabales</taxon>
        <taxon>Fabaceae</taxon>
        <taxon>Papilionoideae</taxon>
        <taxon>50 kb inversion clade</taxon>
        <taxon>dalbergioids sensu lato</taxon>
        <taxon>Dalbergieae</taxon>
        <taxon>Pterocarpus clade</taxon>
        <taxon>Stylosanthes</taxon>
    </lineage>
</organism>
<proteinExistence type="predicted"/>
<evidence type="ECO:0000256" key="1">
    <source>
        <dbReference type="SAM" id="MobiDB-lite"/>
    </source>
</evidence>
<feature type="compositionally biased region" description="Polar residues" evidence="1">
    <location>
        <begin position="18"/>
        <end position="43"/>
    </location>
</feature>
<feature type="region of interest" description="Disordered" evidence="1">
    <location>
        <begin position="178"/>
        <end position="216"/>
    </location>
</feature>
<protein>
    <submittedName>
        <fullName evidence="2">Uncharacterized protein</fullName>
    </submittedName>
</protein>
<evidence type="ECO:0000313" key="2">
    <source>
        <dbReference type="EMBL" id="MED6144996.1"/>
    </source>
</evidence>
<evidence type="ECO:0000313" key="3">
    <source>
        <dbReference type="Proteomes" id="UP001341840"/>
    </source>
</evidence>
<sequence>MLFSINHEPNLQQRSKECISNQQLEPKIANTQQDQSPQQEPNMANTQQDQLLQQNQHHDAKATQPIPLKEQLKQAFRNCKEADDNNNSIDIWNFRDAPKHKTKLKTHVDERGRKIIQRKTTTALYIVEVADEDEDMKEDKSNQPMVGLWEMELAQTISSSLRIKRERLESAQLCIEGKDGATSTAVGEAGASKPLKEDVNADMAEETGFTTPPSEP</sequence>
<feature type="region of interest" description="Disordered" evidence="1">
    <location>
        <begin position="18"/>
        <end position="45"/>
    </location>
</feature>
<keyword evidence="3" id="KW-1185">Reference proteome</keyword>
<accession>A0ABU6T8D7</accession>
<gene>
    <name evidence="2" type="ORF">PIB30_020809</name>
</gene>
<dbReference type="Proteomes" id="UP001341840">
    <property type="component" value="Unassembled WGS sequence"/>
</dbReference>